<proteinExistence type="predicted"/>
<feature type="domain" description="Endonuclease GajA/Old nuclease/RecF-like AAA" evidence="1">
    <location>
        <begin position="159"/>
        <end position="300"/>
    </location>
</feature>
<dbReference type="Proteomes" id="UP000500890">
    <property type="component" value="Chromosome"/>
</dbReference>
<accession>A0A6G8ALP4</accession>
<reference evidence="2 3" key="1">
    <citation type="submission" date="2020-03" db="EMBL/GenBank/DDBJ databases">
        <title>Vagococcus sp. nov., isolated from beetles.</title>
        <authorList>
            <person name="Hyun D.-W."/>
            <person name="Bae J.-W."/>
        </authorList>
    </citation>
    <scope>NUCLEOTIDE SEQUENCE [LARGE SCALE GENOMIC DNA]</scope>
    <source>
        <strain evidence="2 3">HDW17A</strain>
    </source>
</reference>
<dbReference type="KEGG" id="vah:G7081_01425"/>
<protein>
    <submittedName>
        <fullName evidence="2">AAA family ATPase</fullName>
    </submittedName>
</protein>
<dbReference type="Pfam" id="PF13175">
    <property type="entry name" value="AAA_15"/>
    <property type="match status" value="2"/>
</dbReference>
<name>A0A6G8ALP4_9ENTE</name>
<dbReference type="Gene3D" id="3.40.50.300">
    <property type="entry name" value="P-loop containing nucleotide triphosphate hydrolases"/>
    <property type="match status" value="1"/>
</dbReference>
<dbReference type="RefSeq" id="WP_166006740.1">
    <property type="nucleotide sequence ID" value="NZ_CP049886.1"/>
</dbReference>
<dbReference type="CDD" id="cd00267">
    <property type="entry name" value="ABC_ATPase"/>
    <property type="match status" value="1"/>
</dbReference>
<dbReference type="NCBIfam" id="NF038234">
    <property type="entry name" value="retron_eff_Eco8"/>
    <property type="match status" value="1"/>
</dbReference>
<feature type="domain" description="Endonuclease GajA/Old nuclease/RecF-like AAA" evidence="1">
    <location>
        <begin position="1"/>
        <end position="115"/>
    </location>
</feature>
<dbReference type="InterPro" id="IPR027417">
    <property type="entry name" value="P-loop_NTPase"/>
</dbReference>
<evidence type="ECO:0000313" key="2">
    <source>
        <dbReference type="EMBL" id="QIL45843.1"/>
    </source>
</evidence>
<dbReference type="EMBL" id="CP049886">
    <property type="protein sequence ID" value="QIL45843.1"/>
    <property type="molecule type" value="Genomic_DNA"/>
</dbReference>
<dbReference type="InterPro" id="IPR051396">
    <property type="entry name" value="Bact_Antivir_Def_Nuclease"/>
</dbReference>
<dbReference type="AlphaFoldDB" id="A0A6G8ALP4"/>
<evidence type="ECO:0000259" key="1">
    <source>
        <dbReference type="Pfam" id="PF13175"/>
    </source>
</evidence>
<dbReference type="InterPro" id="IPR041685">
    <property type="entry name" value="AAA_GajA/Old/RecF-like"/>
</dbReference>
<keyword evidence="3" id="KW-1185">Reference proteome</keyword>
<organism evidence="2 3">
    <name type="scientific">Vagococcus coleopterorum</name>
    <dbReference type="NCBI Taxonomy" id="2714946"/>
    <lineage>
        <taxon>Bacteria</taxon>
        <taxon>Bacillati</taxon>
        <taxon>Bacillota</taxon>
        <taxon>Bacilli</taxon>
        <taxon>Lactobacillales</taxon>
        <taxon>Enterococcaceae</taxon>
        <taxon>Vagococcus</taxon>
    </lineage>
</organism>
<gene>
    <name evidence="2" type="ORF">G7081_01425</name>
</gene>
<dbReference type="PANTHER" id="PTHR43581">
    <property type="entry name" value="ATP/GTP PHOSPHATASE"/>
    <property type="match status" value="1"/>
</dbReference>
<evidence type="ECO:0000313" key="3">
    <source>
        <dbReference type="Proteomes" id="UP000500890"/>
    </source>
</evidence>
<sequence>MTIKRVSIKNFKSIDSATFDLNDLNAFVGKNGTGKTTILKAIEYFFDNLIDLNISNDIFDSNSLYHKPVEISIEFDFSRILKYSSGVYEMKLFSMMLFNAEKYIVTMKQEKNKLPEWNIGYDERYIIYNSHPVYFCDTRSISLTDWSEIWNVVGDLINAKDAREITREISDNIAISEFSKFKKYSNIVNSFMEENGLTIKSDNKKDSILKLLQQQLGGMEFIKQGKELEYYSDGTNSLNYILFLCYIGFEISNNRLKDVTILLDEPEQGLHPKMVDELMYKINSYSKKVVFVIFTHSPRILTSLMNKGGTLYRVRVLNDHMMLNKMYGFSDEREQFFISDRESSCFFSDFILCVEGVTEIELFSHKLLRELFPVLFKVDIVNVDSNDVVLKLFYKTSKKTGLPILVLNDLDKFITFTEESNKYQMKYKRKTSYSPFKTMDEQVRKLKLSISKDGNKQQISQLKNLLKLNDKEFVCESKFDSIPEFDEVFKDIQQILMRHDILATRTTIEGSIINIKTNKWLLRWLRDEYEIKFNYEKGIEASQKVAINRLLLNGKTDMLLSIKHIPEVKKDDYFSNKQTFKKTSGWVTEFLNYYSEKVMGQKQYMNKNGLNMKRKRFENDFPEIYAIIKIIESKLNSK</sequence>
<dbReference type="PANTHER" id="PTHR43581:SF4">
    <property type="entry name" value="ATP_GTP PHOSPHATASE"/>
    <property type="match status" value="1"/>
</dbReference>
<dbReference type="SUPFAM" id="SSF52540">
    <property type="entry name" value="P-loop containing nucleoside triphosphate hydrolases"/>
    <property type="match status" value="1"/>
</dbReference>